<reference evidence="2" key="1">
    <citation type="submission" date="2021-05" db="EMBL/GenBank/DDBJ databases">
        <title>Energy efficiency and biological interactions define the core microbiome of deep oligotrophic groundwater.</title>
        <authorList>
            <person name="Mehrshad M."/>
            <person name="Lopez-Fernandez M."/>
            <person name="Bell E."/>
            <person name="Bernier-Latmani R."/>
            <person name="Bertilsson S."/>
            <person name="Dopson M."/>
        </authorList>
    </citation>
    <scope>NUCLEOTIDE SEQUENCE</scope>
    <source>
        <strain evidence="2">Modern_marine.mb.64</strain>
    </source>
</reference>
<feature type="transmembrane region" description="Helical" evidence="1">
    <location>
        <begin position="6"/>
        <end position="25"/>
    </location>
</feature>
<dbReference type="SUPFAM" id="SSF103501">
    <property type="entry name" value="Respiratory nitrate reductase 1 gamma chain"/>
    <property type="match status" value="1"/>
</dbReference>
<feature type="transmembrane region" description="Helical" evidence="1">
    <location>
        <begin position="136"/>
        <end position="157"/>
    </location>
</feature>
<feature type="transmembrane region" description="Helical" evidence="1">
    <location>
        <begin position="163"/>
        <end position="188"/>
    </location>
</feature>
<proteinExistence type="predicted"/>
<keyword evidence="1" id="KW-0812">Transmembrane</keyword>
<dbReference type="AlphaFoldDB" id="A0A948RZA7"/>
<dbReference type="InterPro" id="IPR036197">
    <property type="entry name" value="NarG-like_sf"/>
</dbReference>
<protein>
    <recommendedName>
        <fullName evidence="4">NarG-like domain-containing protein</fullName>
    </recommendedName>
</protein>
<evidence type="ECO:0000256" key="1">
    <source>
        <dbReference type="SAM" id="Phobius"/>
    </source>
</evidence>
<keyword evidence="1" id="KW-1133">Transmembrane helix</keyword>
<dbReference type="Proteomes" id="UP000777784">
    <property type="component" value="Unassembled WGS sequence"/>
</dbReference>
<sequence>MMQTPIAIFVEASIIWAAVLSILQIRKAHGGGRKDYSRRAGDPIQGVIYNFTAAMTPAHKESVRRHPGKFAIGLLMHFGVFLSLAAAILCLIQFELGMRVLRYLSPLFLASLAAGLFLLVRRLATPDLRFMSYPDDYLSIILSCGWTGLAAASGLFLNRPIPFLVYTGLLMIYLPLGKLRHAIFFFAARWDYGRRLGYRGVYPPAPMTMESKPNDG</sequence>
<feature type="transmembrane region" description="Helical" evidence="1">
    <location>
        <begin position="100"/>
        <end position="124"/>
    </location>
</feature>
<feature type="transmembrane region" description="Helical" evidence="1">
    <location>
        <begin position="70"/>
        <end position="94"/>
    </location>
</feature>
<evidence type="ECO:0008006" key="4">
    <source>
        <dbReference type="Google" id="ProtNLM"/>
    </source>
</evidence>
<organism evidence="2 3">
    <name type="scientific">Eiseniibacteriota bacterium</name>
    <dbReference type="NCBI Taxonomy" id="2212470"/>
    <lineage>
        <taxon>Bacteria</taxon>
        <taxon>Candidatus Eiseniibacteriota</taxon>
    </lineage>
</organism>
<name>A0A948RZA7_UNCEI</name>
<gene>
    <name evidence="2" type="ORF">KJ970_08695</name>
</gene>
<evidence type="ECO:0000313" key="3">
    <source>
        <dbReference type="Proteomes" id="UP000777784"/>
    </source>
</evidence>
<evidence type="ECO:0000313" key="2">
    <source>
        <dbReference type="EMBL" id="MBU2690994.1"/>
    </source>
</evidence>
<dbReference type="EMBL" id="JAHJDP010000042">
    <property type="protein sequence ID" value="MBU2690994.1"/>
    <property type="molecule type" value="Genomic_DNA"/>
</dbReference>
<keyword evidence="1" id="KW-0472">Membrane</keyword>
<comment type="caution">
    <text evidence="2">The sequence shown here is derived from an EMBL/GenBank/DDBJ whole genome shotgun (WGS) entry which is preliminary data.</text>
</comment>
<accession>A0A948RZA7</accession>